<dbReference type="AlphaFoldDB" id="A0A165MMS5"/>
<keyword evidence="1" id="KW-0175">Coiled coil</keyword>
<feature type="region of interest" description="Disordered" evidence="2">
    <location>
        <begin position="696"/>
        <end position="722"/>
    </location>
</feature>
<dbReference type="Proteomes" id="UP000076761">
    <property type="component" value="Unassembled WGS sequence"/>
</dbReference>
<dbReference type="EMBL" id="KV425673">
    <property type="protein sequence ID" value="KZT18541.1"/>
    <property type="molecule type" value="Genomic_DNA"/>
</dbReference>
<sequence length="722" mass="80224">MSPARVQSPGVDYIHDDLANTRCHSESRSQTPSSSSRENRPLPPPPPRPPSSRRTRTPFSNAQDHDRDHDRPPVLSNSTNRLLTRLLAREERDARKIDSIVSFTSEQLEKEAVRANEAERRALAALTQLKTLSDAKRLADSETSRLREELRLYKLQLEQAQREILRAQEIVNQVEAERKDAEAEAARQRSIARKFKEERMVEMAREEGRRKGYAEGLRRGFAAGRREGYLAGREDDDMVVYGQDDRDERDVRDADEQEEESEEMREQEVIRPPARQPTVQARPASRAASKGPGPSRGPSRTSNRTPYHDPDLAPHAPSLPVPTVTTPLRMPSPHHADPSPAPDAGLPRSPEVIHPISVYHVPATPPDGWVPSVERLDGEGDRRIHLPAPHELGGVVTMTPRSQSTRPFPSLIPQDDSFYMPPAPTHQPRTRDYAYPSGSAPVQTQYMMAPNSPPRSASRTSTRVSDFEILSAPGSRSRSQTSKAGSERERRSHTPGSERERKRSESTHRRSSSPSGPRPMRPHTPYRYEDPPPPSMYAEPPMPSTTPRPGTPGESLRGWTKTPVDRGATKTPLDRTASRTPLGWLFRRRARRADSTPPNISVEPPSGSVSSTSNGSGRLQPDLLSPEHAPQPLPMDIQMQQVPPPQSVFGHSPDGHLPPLFVPTGPVYPIPPPEETFRIPTPNVTGYYGGDVAMKDAGRERAGSDASMESAPLNRPFSVFND</sequence>
<dbReference type="InParanoid" id="A0A165MMS5"/>
<feature type="compositionally biased region" description="Basic and acidic residues" evidence="2">
    <location>
        <begin position="563"/>
        <end position="577"/>
    </location>
</feature>
<feature type="compositionally biased region" description="Basic and acidic residues" evidence="2">
    <location>
        <begin position="485"/>
        <end position="508"/>
    </location>
</feature>
<evidence type="ECO:0000256" key="2">
    <source>
        <dbReference type="SAM" id="MobiDB-lite"/>
    </source>
</evidence>
<evidence type="ECO:0000256" key="1">
    <source>
        <dbReference type="SAM" id="Coils"/>
    </source>
</evidence>
<feature type="region of interest" description="Disordered" evidence="2">
    <location>
        <begin position="224"/>
        <end position="350"/>
    </location>
</feature>
<dbReference type="OrthoDB" id="3268221at2759"/>
<accession>A0A165MMS5</accession>
<organism evidence="3 4">
    <name type="scientific">Neolentinus lepideus HHB14362 ss-1</name>
    <dbReference type="NCBI Taxonomy" id="1314782"/>
    <lineage>
        <taxon>Eukaryota</taxon>
        <taxon>Fungi</taxon>
        <taxon>Dikarya</taxon>
        <taxon>Basidiomycota</taxon>
        <taxon>Agaricomycotina</taxon>
        <taxon>Agaricomycetes</taxon>
        <taxon>Gloeophyllales</taxon>
        <taxon>Gloeophyllaceae</taxon>
        <taxon>Neolentinus</taxon>
    </lineage>
</organism>
<feature type="compositionally biased region" description="Low complexity" evidence="2">
    <location>
        <begin position="601"/>
        <end position="617"/>
    </location>
</feature>
<evidence type="ECO:0000313" key="4">
    <source>
        <dbReference type="Proteomes" id="UP000076761"/>
    </source>
</evidence>
<feature type="compositionally biased region" description="Low complexity" evidence="2">
    <location>
        <begin position="321"/>
        <end position="333"/>
    </location>
</feature>
<keyword evidence="4" id="KW-1185">Reference proteome</keyword>
<feature type="compositionally biased region" description="Polar residues" evidence="2">
    <location>
        <begin position="474"/>
        <end position="484"/>
    </location>
</feature>
<feature type="compositionally biased region" description="Low complexity" evidence="2">
    <location>
        <begin position="454"/>
        <end position="464"/>
    </location>
</feature>
<feature type="region of interest" description="Disordered" evidence="2">
    <location>
        <begin position="393"/>
        <end position="664"/>
    </location>
</feature>
<feature type="coiled-coil region" evidence="1">
    <location>
        <begin position="105"/>
        <end position="198"/>
    </location>
</feature>
<protein>
    <submittedName>
        <fullName evidence="3">Uncharacterized protein</fullName>
    </submittedName>
</protein>
<evidence type="ECO:0000313" key="3">
    <source>
        <dbReference type="EMBL" id="KZT18541.1"/>
    </source>
</evidence>
<feature type="compositionally biased region" description="Basic and acidic residues" evidence="2">
    <location>
        <begin position="63"/>
        <end position="72"/>
    </location>
</feature>
<feature type="region of interest" description="Disordered" evidence="2">
    <location>
        <begin position="1"/>
        <end position="80"/>
    </location>
</feature>
<gene>
    <name evidence="3" type="ORF">NEOLEDRAFT_150636</name>
</gene>
<reference evidence="3 4" key="1">
    <citation type="journal article" date="2016" name="Mol. Biol. Evol.">
        <title>Comparative Genomics of Early-Diverging Mushroom-Forming Fungi Provides Insights into the Origins of Lignocellulose Decay Capabilities.</title>
        <authorList>
            <person name="Nagy L.G."/>
            <person name="Riley R."/>
            <person name="Tritt A."/>
            <person name="Adam C."/>
            <person name="Daum C."/>
            <person name="Floudas D."/>
            <person name="Sun H."/>
            <person name="Yadav J.S."/>
            <person name="Pangilinan J."/>
            <person name="Larsson K.H."/>
            <person name="Matsuura K."/>
            <person name="Barry K."/>
            <person name="Labutti K."/>
            <person name="Kuo R."/>
            <person name="Ohm R.A."/>
            <person name="Bhattacharya S.S."/>
            <person name="Shirouzu T."/>
            <person name="Yoshinaga Y."/>
            <person name="Martin F.M."/>
            <person name="Grigoriev I.V."/>
            <person name="Hibbett D.S."/>
        </authorList>
    </citation>
    <scope>NUCLEOTIDE SEQUENCE [LARGE SCALE GENOMIC DNA]</scope>
    <source>
        <strain evidence="3 4">HHB14362 ss-1</strain>
    </source>
</reference>
<feature type="compositionally biased region" description="Basic and acidic residues" evidence="2">
    <location>
        <begin position="243"/>
        <end position="254"/>
    </location>
</feature>
<feature type="compositionally biased region" description="Pro residues" evidence="2">
    <location>
        <begin position="41"/>
        <end position="50"/>
    </location>
</feature>
<name>A0A165MMS5_9AGAM</name>
<dbReference type="STRING" id="1314782.A0A165MMS5"/>
<feature type="compositionally biased region" description="Basic and acidic residues" evidence="2">
    <location>
        <begin position="13"/>
        <end position="27"/>
    </location>
</feature>
<feature type="compositionally biased region" description="Pro residues" evidence="2">
    <location>
        <begin position="531"/>
        <end position="550"/>
    </location>
</feature>
<proteinExistence type="predicted"/>